<evidence type="ECO:0000313" key="2">
    <source>
        <dbReference type="Proteomes" id="UP000279799"/>
    </source>
</evidence>
<proteinExistence type="predicted"/>
<keyword evidence="2" id="KW-1185">Reference proteome</keyword>
<protein>
    <recommendedName>
        <fullName evidence="3">Helix-turn-helix domain-containing protein</fullName>
    </recommendedName>
</protein>
<dbReference type="OrthoDB" id="5689377at2"/>
<dbReference type="AlphaFoldDB" id="A0A448TV47"/>
<dbReference type="KEGG" id="adp:NCTC12871_01290"/>
<evidence type="ECO:0000313" key="1">
    <source>
        <dbReference type="EMBL" id="VEJ09804.1"/>
    </source>
</evidence>
<dbReference type="Proteomes" id="UP000279799">
    <property type="component" value="Chromosome"/>
</dbReference>
<name>A0A448TV47_9PAST</name>
<reference evidence="1 2" key="1">
    <citation type="submission" date="2018-12" db="EMBL/GenBank/DDBJ databases">
        <authorList>
            <consortium name="Pathogen Informatics"/>
        </authorList>
    </citation>
    <scope>NUCLEOTIDE SEQUENCE [LARGE SCALE GENOMIC DNA]</scope>
    <source>
        <strain evidence="1 2">NCTC12871</strain>
    </source>
</reference>
<gene>
    <name evidence="1" type="ORF">NCTC12871_01290</name>
</gene>
<dbReference type="EMBL" id="LR134510">
    <property type="protein sequence ID" value="VEJ09804.1"/>
    <property type="molecule type" value="Genomic_DNA"/>
</dbReference>
<accession>A0A448TV47</accession>
<sequence length="64" mass="7242">MTITVTTSNRLLSIKELEAMGFGSRSKIDRMVKQGLLKRIKIGFSTRFYESDIKAFLAKGKQSN</sequence>
<evidence type="ECO:0008006" key="3">
    <source>
        <dbReference type="Google" id="ProtNLM"/>
    </source>
</evidence>
<organism evidence="1 2">
    <name type="scientific">Actinobacillus delphinicola</name>
    <dbReference type="NCBI Taxonomy" id="51161"/>
    <lineage>
        <taxon>Bacteria</taxon>
        <taxon>Pseudomonadati</taxon>
        <taxon>Pseudomonadota</taxon>
        <taxon>Gammaproteobacteria</taxon>
        <taxon>Pasteurellales</taxon>
        <taxon>Pasteurellaceae</taxon>
        <taxon>Actinobacillus</taxon>
    </lineage>
</organism>